<dbReference type="EMBL" id="DTLI01000075">
    <property type="protein sequence ID" value="HHS51823.1"/>
    <property type="molecule type" value="Genomic_DNA"/>
</dbReference>
<reference evidence="1" key="1">
    <citation type="journal article" date="2020" name="mSystems">
        <title>Genome- and Community-Level Interaction Insights into Carbon Utilization and Element Cycling Functions of Hydrothermarchaeota in Hydrothermal Sediment.</title>
        <authorList>
            <person name="Zhou Z."/>
            <person name="Liu Y."/>
            <person name="Xu W."/>
            <person name="Pan J."/>
            <person name="Luo Z.H."/>
            <person name="Li M."/>
        </authorList>
    </citation>
    <scope>NUCLEOTIDE SEQUENCE [LARGE SCALE GENOMIC DNA]</scope>
    <source>
        <strain evidence="1">SpSt-876</strain>
    </source>
</reference>
<comment type="caution">
    <text evidence="1">The sequence shown here is derived from an EMBL/GenBank/DDBJ whole genome shotgun (WGS) entry which is preliminary data.</text>
</comment>
<dbReference type="AlphaFoldDB" id="A0A7C6EFH5"/>
<proteinExistence type="predicted"/>
<evidence type="ECO:0000313" key="1">
    <source>
        <dbReference type="EMBL" id="HHS51823.1"/>
    </source>
</evidence>
<organism evidence="1">
    <name type="scientific">candidate division WOR-3 bacterium</name>
    <dbReference type="NCBI Taxonomy" id="2052148"/>
    <lineage>
        <taxon>Bacteria</taxon>
        <taxon>Bacteria division WOR-3</taxon>
    </lineage>
</organism>
<protein>
    <submittedName>
        <fullName evidence="1">Uncharacterized protein</fullName>
    </submittedName>
</protein>
<accession>A0A7C6EFH5</accession>
<gene>
    <name evidence="1" type="ORF">ENW73_03005</name>
</gene>
<sequence length="65" mass="7222">MASGAWACKKIPNLKLQTNFNYPLQNIWSKVGQGFSLGNESKIKGRIFGNVDRNMNAKPPITAEK</sequence>
<name>A0A7C6EFH5_UNCW3</name>